<gene>
    <name evidence="2" type="ORF">THRCLA_21080</name>
</gene>
<feature type="signal peptide" evidence="1">
    <location>
        <begin position="1"/>
        <end position="31"/>
    </location>
</feature>
<keyword evidence="1" id="KW-0732">Signal</keyword>
<accession>A0A1W0A0K3</accession>
<organism evidence="2 3">
    <name type="scientific">Thraustotheca clavata</name>
    <dbReference type="NCBI Taxonomy" id="74557"/>
    <lineage>
        <taxon>Eukaryota</taxon>
        <taxon>Sar</taxon>
        <taxon>Stramenopiles</taxon>
        <taxon>Oomycota</taxon>
        <taxon>Saprolegniomycetes</taxon>
        <taxon>Saprolegniales</taxon>
        <taxon>Achlyaceae</taxon>
        <taxon>Thraustotheca</taxon>
    </lineage>
</organism>
<evidence type="ECO:0000313" key="2">
    <source>
        <dbReference type="EMBL" id="OQS03739.1"/>
    </source>
</evidence>
<proteinExistence type="predicted"/>
<protein>
    <submittedName>
        <fullName evidence="2">Uncharacterized protein</fullName>
    </submittedName>
</protein>
<evidence type="ECO:0000256" key="1">
    <source>
        <dbReference type="SAM" id="SignalP"/>
    </source>
</evidence>
<comment type="caution">
    <text evidence="2">The sequence shown here is derived from an EMBL/GenBank/DDBJ whole genome shotgun (WGS) entry which is preliminary data.</text>
</comment>
<sequence length="416" mass="46681">MIATHANFHSIKLVDLEFVVLILRTIPAGWAKNPMMQQCWVDFNKTREVAHTDARQARCASKYTNNGAVYYESMLRNINMTDFFVKYSGPDNIFTISIKLALLETPHVFLEKLHIGDELQNGQSTGISESILIQNILGSNHDGIDKRSAGGNSVWTSLIFFWYTDNDLWTAQILNTSLICGASNDIRALGPFDDQLVLFNGPNNSYTNETGLVRNIFGEFLSLEAIPESVKQLYTTLTITFQPIDALPSDFFRQTPFTMIPKLWDPNSFTFYGGSPLCLYNTNTSLPQTPFTYEDDCGSIELLTIDVFPISRLYAVTVMLQTKFSLFCIFITSSTSQGKIYITLIALLELCGLVDLFHFFETAALLVLSTLPAQLDTENSTTFLSWSSLSITKAFLLSGEALWIIYVSRISSTFSK</sequence>
<name>A0A1W0A0K3_9STRA</name>
<feature type="chain" id="PRO_5013094021" evidence="1">
    <location>
        <begin position="32"/>
        <end position="416"/>
    </location>
</feature>
<keyword evidence="3" id="KW-1185">Reference proteome</keyword>
<dbReference type="Proteomes" id="UP000243217">
    <property type="component" value="Unassembled WGS sequence"/>
</dbReference>
<evidence type="ECO:0000313" key="3">
    <source>
        <dbReference type="Proteomes" id="UP000243217"/>
    </source>
</evidence>
<dbReference type="EMBL" id="JNBS01000786">
    <property type="protein sequence ID" value="OQS03739.1"/>
    <property type="molecule type" value="Genomic_DNA"/>
</dbReference>
<reference evidence="2 3" key="1">
    <citation type="journal article" date="2014" name="Genome Biol. Evol.">
        <title>The secreted proteins of Achlya hypogyna and Thraustotheca clavata identify the ancestral oomycete secretome and reveal gene acquisitions by horizontal gene transfer.</title>
        <authorList>
            <person name="Misner I."/>
            <person name="Blouin N."/>
            <person name="Leonard G."/>
            <person name="Richards T.A."/>
            <person name="Lane C.E."/>
        </authorList>
    </citation>
    <scope>NUCLEOTIDE SEQUENCE [LARGE SCALE GENOMIC DNA]</scope>
    <source>
        <strain evidence="2 3">ATCC 34112</strain>
    </source>
</reference>
<dbReference type="AlphaFoldDB" id="A0A1W0A0K3"/>